<keyword evidence="12" id="KW-0614">Plasmid</keyword>
<evidence type="ECO:0000256" key="6">
    <source>
        <dbReference type="ARBA" id="ARBA00022741"/>
    </source>
</evidence>
<feature type="transmembrane region" description="Helical" evidence="9">
    <location>
        <begin position="138"/>
        <end position="161"/>
    </location>
</feature>
<evidence type="ECO:0000256" key="9">
    <source>
        <dbReference type="SAM" id="Phobius"/>
    </source>
</evidence>
<reference evidence="12" key="1">
    <citation type="submission" date="2021-08" db="EMBL/GenBank/DDBJ databases">
        <authorList>
            <person name="Nwanade C."/>
            <person name="Wang M."/>
            <person name="Masoudi A."/>
            <person name="Yu Z."/>
            <person name="Liu J."/>
        </authorList>
    </citation>
    <scope>NUCLEOTIDE SEQUENCE</scope>
    <source>
        <strain evidence="12">S056</strain>
        <plasmid evidence="12">unnamed1</plasmid>
    </source>
</reference>
<dbReference type="GO" id="GO:0000155">
    <property type="term" value="F:phosphorelay sensor kinase activity"/>
    <property type="evidence" value="ECO:0007669"/>
    <property type="project" value="InterPro"/>
</dbReference>
<dbReference type="InterPro" id="IPR003594">
    <property type="entry name" value="HATPase_dom"/>
</dbReference>
<evidence type="ECO:0000256" key="5">
    <source>
        <dbReference type="ARBA" id="ARBA00022679"/>
    </source>
</evidence>
<organism evidence="12 13">
    <name type="scientific">Aliiroseovarius crassostreae</name>
    <dbReference type="NCBI Taxonomy" id="154981"/>
    <lineage>
        <taxon>Bacteria</taxon>
        <taxon>Pseudomonadati</taxon>
        <taxon>Pseudomonadota</taxon>
        <taxon>Alphaproteobacteria</taxon>
        <taxon>Rhodobacterales</taxon>
        <taxon>Paracoccaceae</taxon>
        <taxon>Aliiroseovarius</taxon>
    </lineage>
</organism>
<dbReference type="Proteomes" id="UP001057991">
    <property type="component" value="Plasmid unnamed1"/>
</dbReference>
<protein>
    <recommendedName>
        <fullName evidence="3">histidine kinase</fullName>
        <ecNumber evidence="3">2.7.13.3</ecNumber>
    </recommendedName>
</protein>
<evidence type="ECO:0000259" key="11">
    <source>
        <dbReference type="SMART" id="SM00387"/>
    </source>
</evidence>
<dbReference type="PANTHER" id="PTHR44936">
    <property type="entry name" value="SENSOR PROTEIN CREC"/>
    <property type="match status" value="1"/>
</dbReference>
<evidence type="ECO:0000256" key="8">
    <source>
        <dbReference type="ARBA" id="ARBA00022840"/>
    </source>
</evidence>
<sequence>MIQFFNSLRSWTVSRSVFSYLLIATLASTAVLSTVLVLLLQRVADEHPRRYLARALFDAFAVQALVPESDLPVIGDAPMILMTPDEARASEYSQLYRAAANDKDGIAIRQFGDHYAAASVREEMVAILPQFGQRISTYALFLVSIVVLAVLTAIIVIYLLIRRLTLPFDVLTQGVHTVEEGDMEFRIPLDQTFGEYRTLAAGFNKMVAELQRIHESRRHMLLAIPHEILTPLARLKVRKDMIDDRNLQLQISKDISVVEELLSSILAAEKRSAGESSAEFIDIEPYAQEQLAELTPEGADISIENNCTQKTAYFDSFLTSILLKNFVSNAVRYGEGKPIKVIFDRAGEGGCNLRIAVRDQGIGIAPDHLQYLMEPFWRADESRGRASGGFGIGLYLCNTIAQGLGGWIDIESTLGEGTEISVTLPDALCSTLEEF</sequence>
<keyword evidence="9" id="KW-0472">Membrane</keyword>
<dbReference type="Gene3D" id="1.10.287.130">
    <property type="match status" value="1"/>
</dbReference>
<dbReference type="InterPro" id="IPR050980">
    <property type="entry name" value="2C_sensor_his_kinase"/>
</dbReference>
<dbReference type="PRINTS" id="PR00344">
    <property type="entry name" value="BCTRLSENSOR"/>
</dbReference>
<keyword evidence="5" id="KW-0808">Transferase</keyword>
<keyword evidence="6" id="KW-0547">Nucleotide-binding</keyword>
<feature type="domain" description="Histidine kinase/HSP90-like ATPase" evidence="11">
    <location>
        <begin position="314"/>
        <end position="428"/>
    </location>
</feature>
<proteinExistence type="predicted"/>
<keyword evidence="9" id="KW-0812">Transmembrane</keyword>
<evidence type="ECO:0000256" key="3">
    <source>
        <dbReference type="ARBA" id="ARBA00012438"/>
    </source>
</evidence>
<keyword evidence="4" id="KW-0597">Phosphoprotein</keyword>
<keyword evidence="9" id="KW-1133">Transmembrane helix</keyword>
<dbReference type="GO" id="GO:0016020">
    <property type="term" value="C:membrane"/>
    <property type="evidence" value="ECO:0007669"/>
    <property type="project" value="UniProtKB-SubCell"/>
</dbReference>
<dbReference type="Gene3D" id="3.30.565.10">
    <property type="entry name" value="Histidine kinase-like ATPase, C-terminal domain"/>
    <property type="match status" value="1"/>
</dbReference>
<dbReference type="InterPro" id="IPR004358">
    <property type="entry name" value="Sig_transdc_His_kin-like_C"/>
</dbReference>
<evidence type="ECO:0000313" key="12">
    <source>
        <dbReference type="EMBL" id="UWP97197.1"/>
    </source>
</evidence>
<evidence type="ECO:0000256" key="7">
    <source>
        <dbReference type="ARBA" id="ARBA00022777"/>
    </source>
</evidence>
<geneLocation type="plasmid" evidence="12 13">
    <name>unnamed1</name>
</geneLocation>
<evidence type="ECO:0000259" key="10">
    <source>
        <dbReference type="SMART" id="SM00304"/>
    </source>
</evidence>
<dbReference type="Pfam" id="PF02518">
    <property type="entry name" value="HATPase_c"/>
    <property type="match status" value="1"/>
</dbReference>
<evidence type="ECO:0000256" key="2">
    <source>
        <dbReference type="ARBA" id="ARBA00004370"/>
    </source>
</evidence>
<dbReference type="SMART" id="SM00304">
    <property type="entry name" value="HAMP"/>
    <property type="match status" value="1"/>
</dbReference>
<dbReference type="GO" id="GO:0005524">
    <property type="term" value="F:ATP binding"/>
    <property type="evidence" value="ECO:0007669"/>
    <property type="project" value="UniProtKB-KW"/>
</dbReference>
<name>A0A9Q9HEL2_9RHOB</name>
<dbReference type="Pfam" id="PF00672">
    <property type="entry name" value="HAMP"/>
    <property type="match status" value="1"/>
</dbReference>
<dbReference type="RefSeq" id="WP_259807056.1">
    <property type="nucleotide sequence ID" value="NZ_CP080777.1"/>
</dbReference>
<dbReference type="SUPFAM" id="SSF158472">
    <property type="entry name" value="HAMP domain-like"/>
    <property type="match status" value="1"/>
</dbReference>
<dbReference type="SUPFAM" id="SSF47384">
    <property type="entry name" value="Homodimeric domain of signal transducing histidine kinase"/>
    <property type="match status" value="1"/>
</dbReference>
<dbReference type="EMBL" id="CP080777">
    <property type="protein sequence ID" value="UWP97197.1"/>
    <property type="molecule type" value="Genomic_DNA"/>
</dbReference>
<evidence type="ECO:0000313" key="13">
    <source>
        <dbReference type="Proteomes" id="UP001057991"/>
    </source>
</evidence>
<accession>A0A9Q9HEL2</accession>
<evidence type="ECO:0000256" key="1">
    <source>
        <dbReference type="ARBA" id="ARBA00000085"/>
    </source>
</evidence>
<dbReference type="SMART" id="SM00387">
    <property type="entry name" value="HATPase_c"/>
    <property type="match status" value="1"/>
</dbReference>
<keyword evidence="7 12" id="KW-0418">Kinase</keyword>
<feature type="transmembrane region" description="Helical" evidence="9">
    <location>
        <begin position="20"/>
        <end position="40"/>
    </location>
</feature>
<gene>
    <name evidence="12" type="ORF">K3X48_15315</name>
</gene>
<dbReference type="EC" id="2.7.13.3" evidence="3"/>
<dbReference type="PANTHER" id="PTHR44936:SF10">
    <property type="entry name" value="SENSOR PROTEIN RSTB"/>
    <property type="match status" value="1"/>
</dbReference>
<comment type="subcellular location">
    <subcellularLocation>
        <location evidence="2">Membrane</location>
    </subcellularLocation>
</comment>
<comment type="catalytic activity">
    <reaction evidence="1">
        <text>ATP + protein L-histidine = ADP + protein N-phospho-L-histidine.</text>
        <dbReference type="EC" id="2.7.13.3"/>
    </reaction>
</comment>
<dbReference type="InterPro" id="IPR036097">
    <property type="entry name" value="HisK_dim/P_sf"/>
</dbReference>
<dbReference type="InterPro" id="IPR003660">
    <property type="entry name" value="HAMP_dom"/>
</dbReference>
<dbReference type="AlphaFoldDB" id="A0A9Q9HEL2"/>
<evidence type="ECO:0000256" key="4">
    <source>
        <dbReference type="ARBA" id="ARBA00022553"/>
    </source>
</evidence>
<dbReference type="SUPFAM" id="SSF55874">
    <property type="entry name" value="ATPase domain of HSP90 chaperone/DNA topoisomerase II/histidine kinase"/>
    <property type="match status" value="1"/>
</dbReference>
<feature type="domain" description="HAMP" evidence="10">
    <location>
        <begin position="162"/>
        <end position="215"/>
    </location>
</feature>
<keyword evidence="8" id="KW-0067">ATP-binding</keyword>
<dbReference type="InterPro" id="IPR036890">
    <property type="entry name" value="HATPase_C_sf"/>
</dbReference>